<evidence type="ECO:0000259" key="5">
    <source>
        <dbReference type="SMART" id="SM00363"/>
    </source>
</evidence>
<evidence type="ECO:0000256" key="4">
    <source>
        <dbReference type="RuleBase" id="RU003560"/>
    </source>
</evidence>
<dbReference type="Gene3D" id="3.40.640.10">
    <property type="entry name" value="Type I PLP-dependent aspartate aminotransferase-like (Major domain)"/>
    <property type="match status" value="1"/>
</dbReference>
<name>A0AAP0MHI9_9ROSI</name>
<evidence type="ECO:0000313" key="7">
    <source>
        <dbReference type="Proteomes" id="UP001428341"/>
    </source>
</evidence>
<dbReference type="GO" id="GO:0008483">
    <property type="term" value="F:transaminase activity"/>
    <property type="evidence" value="ECO:0007669"/>
    <property type="project" value="InterPro"/>
</dbReference>
<dbReference type="InterPro" id="IPR015422">
    <property type="entry name" value="PyrdxlP-dep_Trfase_small"/>
</dbReference>
<dbReference type="InterPro" id="IPR017506">
    <property type="entry name" value="PSII_S4"/>
</dbReference>
<dbReference type="InterPro" id="IPR036986">
    <property type="entry name" value="S4_RNA-bd_sf"/>
</dbReference>
<dbReference type="SMART" id="SM00363">
    <property type="entry name" value="S4"/>
    <property type="match status" value="1"/>
</dbReference>
<dbReference type="PANTHER" id="PTHR45688">
    <property type="match status" value="1"/>
</dbReference>
<dbReference type="InterPro" id="IPR015424">
    <property type="entry name" value="PyrdxlP-dep_Trfase"/>
</dbReference>
<dbReference type="NCBIfam" id="TIGR03069">
    <property type="entry name" value="PS_II_S4"/>
    <property type="match status" value="1"/>
</dbReference>
<dbReference type="Pfam" id="PF17774">
    <property type="entry name" value="YlmH_RBD"/>
    <property type="match status" value="1"/>
</dbReference>
<dbReference type="Gene3D" id="3.10.290.10">
    <property type="entry name" value="RNA-binding S4 domain"/>
    <property type="match status" value="1"/>
</dbReference>
<dbReference type="Pfam" id="PF00202">
    <property type="entry name" value="Aminotran_3"/>
    <property type="match status" value="1"/>
</dbReference>
<comment type="similarity">
    <text evidence="1 4">Belongs to the class-III pyridoxal-phosphate-dependent aminotransferase family.</text>
</comment>
<accession>A0AAP0MHI9</accession>
<dbReference type="GO" id="GO:0005739">
    <property type="term" value="C:mitochondrion"/>
    <property type="evidence" value="ECO:0007669"/>
    <property type="project" value="TreeGrafter"/>
</dbReference>
<dbReference type="GO" id="GO:0003723">
    <property type="term" value="F:RNA binding"/>
    <property type="evidence" value="ECO:0007669"/>
    <property type="project" value="UniProtKB-KW"/>
</dbReference>
<dbReference type="CDD" id="cd00165">
    <property type="entry name" value="S4"/>
    <property type="match status" value="1"/>
</dbReference>
<keyword evidence="2 4" id="KW-0663">Pyridoxal phosphate</keyword>
<dbReference type="InterPro" id="IPR015421">
    <property type="entry name" value="PyrdxlP-dep_Trfase_major"/>
</dbReference>
<feature type="domain" description="RNA-binding S4" evidence="5">
    <location>
        <begin position="246"/>
        <end position="305"/>
    </location>
</feature>
<dbReference type="InterPro" id="IPR012677">
    <property type="entry name" value="Nucleotide-bd_a/b_plait_sf"/>
</dbReference>
<protein>
    <recommendedName>
        <fullName evidence="5">RNA-binding S4 domain-containing protein</fullName>
    </recommendedName>
</protein>
<dbReference type="GO" id="GO:0030170">
    <property type="term" value="F:pyridoxal phosphate binding"/>
    <property type="evidence" value="ECO:0007669"/>
    <property type="project" value="InterPro"/>
</dbReference>
<dbReference type="InterPro" id="IPR040591">
    <property type="entry name" value="RqcP2_RBD"/>
</dbReference>
<evidence type="ECO:0000256" key="1">
    <source>
        <dbReference type="ARBA" id="ARBA00008954"/>
    </source>
</evidence>
<dbReference type="SUPFAM" id="SSF55174">
    <property type="entry name" value="Alpha-L RNA-binding motif"/>
    <property type="match status" value="1"/>
</dbReference>
<keyword evidence="7" id="KW-1185">Reference proteome</keyword>
<gene>
    <name evidence="6" type="ORF">WN944_001572</name>
</gene>
<dbReference type="Proteomes" id="UP001428341">
    <property type="component" value="Unassembled WGS sequence"/>
</dbReference>
<organism evidence="6 7">
    <name type="scientific">Citrus x changshan-huyou</name>
    <dbReference type="NCBI Taxonomy" id="2935761"/>
    <lineage>
        <taxon>Eukaryota</taxon>
        <taxon>Viridiplantae</taxon>
        <taxon>Streptophyta</taxon>
        <taxon>Embryophyta</taxon>
        <taxon>Tracheophyta</taxon>
        <taxon>Spermatophyta</taxon>
        <taxon>Magnoliopsida</taxon>
        <taxon>eudicotyledons</taxon>
        <taxon>Gunneridae</taxon>
        <taxon>Pentapetalae</taxon>
        <taxon>rosids</taxon>
        <taxon>malvids</taxon>
        <taxon>Sapindales</taxon>
        <taxon>Rutaceae</taxon>
        <taxon>Aurantioideae</taxon>
        <taxon>Citrus</taxon>
    </lineage>
</organism>
<dbReference type="FunFam" id="3.10.290.10:FF:000037">
    <property type="entry name" value="BnaA05g14690D protein"/>
    <property type="match status" value="1"/>
</dbReference>
<dbReference type="Gene3D" id="3.30.70.330">
    <property type="match status" value="1"/>
</dbReference>
<dbReference type="AlphaFoldDB" id="A0AAP0MHI9"/>
<keyword evidence="3" id="KW-0694">RNA-binding</keyword>
<comment type="caution">
    <text evidence="6">The sequence shown here is derived from an EMBL/GenBank/DDBJ whole genome shotgun (WGS) entry which is preliminary data.</text>
</comment>
<evidence type="ECO:0000256" key="3">
    <source>
        <dbReference type="PROSITE-ProRule" id="PRU00182"/>
    </source>
</evidence>
<dbReference type="InterPro" id="IPR005814">
    <property type="entry name" value="Aminotrans_3"/>
</dbReference>
<dbReference type="PROSITE" id="PS50889">
    <property type="entry name" value="S4"/>
    <property type="match status" value="1"/>
</dbReference>
<dbReference type="InterPro" id="IPR002942">
    <property type="entry name" value="S4_RNA-bd"/>
</dbReference>
<sequence length="511" mass="56575">MAAISFAAPWILRRAVQTFSLPQPLLHLNPGSCFHGTHRPFTFPTSLRHTASGICHLIQAVKGNFDDLLKGVGDKNAIEEVKHILEMARRASSRREVLHSDFLTPPVLKESMIALEKLADVKAVAQGGYPQAERCRLSVGHPEALTSDPDIVAALRQRNFGFEPCSHGDFLGSILGTGIAREKIGDIILQGEKGAQFLVVPELADYLITSLLKVGNVSVSCTRIPLLALEYEPPRTKSFKTIEASLRVDALASAGFKLSRSKLVNLISNGDVRVNWTTVTKNGTTLKTGDIVSVSGKGRIKRFATRRVLSETNSLRLPQRCFFSQLAQKEESSLNEHETFLPKMPPFDYSPPPYDGPSADEILAKRKTFLSPSLFHLYSKPLNVVDGKMQYLFDENGRRYLDAFGGIATVCCGHCHPDVVDSIVNQIKRIQHSTVLYLNHAIADFAEALASKMPGNLKPNIVLPTSSLEIMIFVIFMMKLSEDEAPIHCQFRCKQIHVVERREICMYAGVT</sequence>
<dbReference type="Gene3D" id="3.90.1150.10">
    <property type="entry name" value="Aspartate Aminotransferase, domain 1"/>
    <property type="match status" value="1"/>
</dbReference>
<dbReference type="Gene3D" id="3.30.1370.160">
    <property type="match status" value="1"/>
</dbReference>
<reference evidence="6 7" key="1">
    <citation type="submission" date="2024-05" db="EMBL/GenBank/DDBJ databases">
        <title>Haplotype-resolved chromosome-level genome assembly of Huyou (Citrus changshanensis).</title>
        <authorList>
            <person name="Miao C."/>
            <person name="Chen W."/>
            <person name="Wu Y."/>
            <person name="Wang L."/>
            <person name="Zhao S."/>
            <person name="Grierson D."/>
            <person name="Xu C."/>
            <person name="Chen K."/>
        </authorList>
    </citation>
    <scope>NUCLEOTIDE SEQUENCE [LARGE SCALE GENOMIC DNA]</scope>
    <source>
        <strain evidence="6">01-14</strain>
        <tissue evidence="6">Leaf</tissue>
    </source>
</reference>
<evidence type="ECO:0000313" key="6">
    <source>
        <dbReference type="EMBL" id="KAK9209208.1"/>
    </source>
</evidence>
<evidence type="ECO:0000256" key="2">
    <source>
        <dbReference type="ARBA" id="ARBA00022898"/>
    </source>
</evidence>
<dbReference type="SUPFAM" id="SSF53383">
    <property type="entry name" value="PLP-dependent transferases"/>
    <property type="match status" value="1"/>
</dbReference>
<dbReference type="PANTHER" id="PTHR45688:SF13">
    <property type="entry name" value="ALANINE--GLYOXYLATE AMINOTRANSFERASE 2-LIKE"/>
    <property type="match status" value="1"/>
</dbReference>
<dbReference type="Pfam" id="PF01479">
    <property type="entry name" value="S4"/>
    <property type="match status" value="1"/>
</dbReference>
<proteinExistence type="inferred from homology"/>
<dbReference type="EMBL" id="JBCGBO010000004">
    <property type="protein sequence ID" value="KAK9209208.1"/>
    <property type="molecule type" value="Genomic_DNA"/>
</dbReference>